<protein>
    <submittedName>
        <fullName evidence="2">Uncharacterized protein</fullName>
    </submittedName>
</protein>
<dbReference type="Proteomes" id="UP001153636">
    <property type="component" value="Chromosome 7"/>
</dbReference>
<feature type="region of interest" description="Disordered" evidence="1">
    <location>
        <begin position="1"/>
        <end position="20"/>
    </location>
</feature>
<dbReference type="OrthoDB" id="6779103at2759"/>
<dbReference type="EMBL" id="OV651819">
    <property type="protein sequence ID" value="CAH1113441.1"/>
    <property type="molecule type" value="Genomic_DNA"/>
</dbReference>
<reference evidence="2" key="1">
    <citation type="submission" date="2022-01" db="EMBL/GenBank/DDBJ databases">
        <authorList>
            <person name="King R."/>
        </authorList>
    </citation>
    <scope>NUCLEOTIDE SEQUENCE</scope>
</reference>
<dbReference type="AlphaFoldDB" id="A0A9P0D8B8"/>
<sequence length="328" mass="38542">MQISEAEKSPENLKQATEKGKKIVRKFNDRDSLLKKFKRPCNHDGNSFRCNRIKRSDIKFIKNQLYATSNKLEQNTILSYMITIGPIERKRSVKPNPRARNFSTMFHMKPEHSKRRNRVCLKFFRAALGITKDRVNRLCKKIEACVSLKDRRGGDKVSYKSHDKKQKIIEFIGNLKGRESHYNRLKSKRIYLAPELSIAKLHKMYNSQCNNPTDHCSLTMFKVIFRTKFNIGFSSPASDFCAFCTRMRHKIKIEKDANKKNDLMIQLRIHQKRANAFYKLTKQTPLESLSFCFDMQQVQPLPKTPINDAFYAQQISFYIFFCVDMKAK</sequence>
<name>A0A9P0D8B8_9CUCU</name>
<gene>
    <name evidence="2" type="ORF">PSYICH_LOCUS13290</name>
</gene>
<evidence type="ECO:0000313" key="2">
    <source>
        <dbReference type="EMBL" id="CAH1113441.1"/>
    </source>
</evidence>
<proteinExistence type="predicted"/>
<dbReference type="PANTHER" id="PTHR10773:SF19">
    <property type="match status" value="1"/>
</dbReference>
<organism evidence="2 3">
    <name type="scientific">Psylliodes chrysocephalus</name>
    <dbReference type="NCBI Taxonomy" id="3402493"/>
    <lineage>
        <taxon>Eukaryota</taxon>
        <taxon>Metazoa</taxon>
        <taxon>Ecdysozoa</taxon>
        <taxon>Arthropoda</taxon>
        <taxon>Hexapoda</taxon>
        <taxon>Insecta</taxon>
        <taxon>Pterygota</taxon>
        <taxon>Neoptera</taxon>
        <taxon>Endopterygota</taxon>
        <taxon>Coleoptera</taxon>
        <taxon>Polyphaga</taxon>
        <taxon>Cucujiformia</taxon>
        <taxon>Chrysomeloidea</taxon>
        <taxon>Chrysomelidae</taxon>
        <taxon>Galerucinae</taxon>
        <taxon>Alticini</taxon>
        <taxon>Psylliodes</taxon>
    </lineage>
</organism>
<evidence type="ECO:0000256" key="1">
    <source>
        <dbReference type="SAM" id="MobiDB-lite"/>
    </source>
</evidence>
<keyword evidence="3" id="KW-1185">Reference proteome</keyword>
<dbReference type="PANTHER" id="PTHR10773">
    <property type="entry name" value="DNA-DIRECTED RNA POLYMERASES I, II, AND III SUBUNIT RPABC2"/>
    <property type="match status" value="1"/>
</dbReference>
<accession>A0A9P0D8B8</accession>
<evidence type="ECO:0000313" key="3">
    <source>
        <dbReference type="Proteomes" id="UP001153636"/>
    </source>
</evidence>